<comment type="caution">
    <text evidence="6">The sequence shown here is derived from an EMBL/GenBank/DDBJ whole genome shotgun (WGS) entry which is preliminary data.</text>
</comment>
<dbReference type="Pfam" id="PF00072">
    <property type="entry name" value="Response_reg"/>
    <property type="match status" value="1"/>
</dbReference>
<feature type="transmembrane region" description="Helical" evidence="3">
    <location>
        <begin position="37"/>
        <end position="59"/>
    </location>
</feature>
<evidence type="ECO:0000256" key="1">
    <source>
        <dbReference type="ARBA" id="ARBA00022553"/>
    </source>
</evidence>
<dbReference type="SMART" id="SM00448">
    <property type="entry name" value="REC"/>
    <property type="match status" value="1"/>
</dbReference>
<dbReference type="Proteomes" id="UP000688137">
    <property type="component" value="Unassembled WGS sequence"/>
</dbReference>
<dbReference type="Pfam" id="PF00512">
    <property type="entry name" value="HisKA"/>
    <property type="match status" value="1"/>
</dbReference>
<feature type="transmembrane region" description="Helical" evidence="3">
    <location>
        <begin position="71"/>
        <end position="88"/>
    </location>
</feature>
<proteinExistence type="predicted"/>
<feature type="transmembrane region" description="Helical" evidence="3">
    <location>
        <begin position="172"/>
        <end position="193"/>
    </location>
</feature>
<protein>
    <submittedName>
        <fullName evidence="6">Uncharacterized protein</fullName>
    </submittedName>
</protein>
<dbReference type="SMART" id="SM00387">
    <property type="entry name" value="HATPase_c"/>
    <property type="match status" value="1"/>
</dbReference>
<feature type="modified residue" description="4-aspartylphosphate" evidence="2">
    <location>
        <position position="861"/>
    </location>
</feature>
<dbReference type="EMBL" id="CAJJDM010000021">
    <property type="protein sequence ID" value="CAD8055214.1"/>
    <property type="molecule type" value="Genomic_DNA"/>
</dbReference>
<evidence type="ECO:0000259" key="4">
    <source>
        <dbReference type="PROSITE" id="PS50109"/>
    </source>
</evidence>
<dbReference type="PROSITE" id="PS50110">
    <property type="entry name" value="RESPONSE_REGULATORY"/>
    <property type="match status" value="1"/>
</dbReference>
<keyword evidence="3" id="KW-0812">Transmembrane</keyword>
<accession>A0A8S1KW16</accession>
<reference evidence="6" key="1">
    <citation type="submission" date="2021-01" db="EMBL/GenBank/DDBJ databases">
        <authorList>
            <consortium name="Genoscope - CEA"/>
            <person name="William W."/>
        </authorList>
    </citation>
    <scope>NUCLEOTIDE SEQUENCE</scope>
</reference>
<dbReference type="OMA" id="ILTICQM"/>
<feature type="domain" description="Histidine kinase" evidence="4">
    <location>
        <begin position="398"/>
        <end position="693"/>
    </location>
</feature>
<keyword evidence="1 2" id="KW-0597">Phosphoprotein</keyword>
<dbReference type="GO" id="GO:0000155">
    <property type="term" value="F:phosphorelay sensor kinase activity"/>
    <property type="evidence" value="ECO:0007669"/>
    <property type="project" value="InterPro"/>
</dbReference>
<evidence type="ECO:0000259" key="5">
    <source>
        <dbReference type="PROSITE" id="PS50110"/>
    </source>
</evidence>
<dbReference type="CDD" id="cd17546">
    <property type="entry name" value="REC_hyHK_CKI1_RcsC-like"/>
    <property type="match status" value="1"/>
</dbReference>
<dbReference type="CDD" id="cd00082">
    <property type="entry name" value="HisKA"/>
    <property type="match status" value="1"/>
</dbReference>
<evidence type="ECO:0000313" key="7">
    <source>
        <dbReference type="Proteomes" id="UP000688137"/>
    </source>
</evidence>
<dbReference type="AlphaFoldDB" id="A0A8S1KW16"/>
<evidence type="ECO:0000313" key="6">
    <source>
        <dbReference type="EMBL" id="CAD8055214.1"/>
    </source>
</evidence>
<dbReference type="InterPro" id="IPR005467">
    <property type="entry name" value="His_kinase_dom"/>
</dbReference>
<dbReference type="Pfam" id="PF02518">
    <property type="entry name" value="HATPase_c"/>
    <property type="match status" value="1"/>
</dbReference>
<dbReference type="InterPro" id="IPR003661">
    <property type="entry name" value="HisK_dim/P_dom"/>
</dbReference>
<organism evidence="6 7">
    <name type="scientific">Paramecium primaurelia</name>
    <dbReference type="NCBI Taxonomy" id="5886"/>
    <lineage>
        <taxon>Eukaryota</taxon>
        <taxon>Sar</taxon>
        <taxon>Alveolata</taxon>
        <taxon>Ciliophora</taxon>
        <taxon>Intramacronucleata</taxon>
        <taxon>Oligohymenophorea</taxon>
        <taxon>Peniculida</taxon>
        <taxon>Parameciidae</taxon>
        <taxon>Paramecium</taxon>
    </lineage>
</organism>
<evidence type="ECO:0000256" key="2">
    <source>
        <dbReference type="PROSITE-ProRule" id="PRU00169"/>
    </source>
</evidence>
<gene>
    <name evidence="6" type="ORF">PPRIM_AZ9-3.1.T0230066</name>
</gene>
<keyword evidence="3" id="KW-0472">Membrane</keyword>
<feature type="transmembrane region" description="Helical" evidence="3">
    <location>
        <begin position="131"/>
        <end position="151"/>
    </location>
</feature>
<feature type="domain" description="Response regulatory" evidence="5">
    <location>
        <begin position="802"/>
        <end position="931"/>
    </location>
</feature>
<name>A0A8S1KW16_PARPR</name>
<dbReference type="InterPro" id="IPR003594">
    <property type="entry name" value="HATPase_dom"/>
</dbReference>
<keyword evidence="7" id="KW-1185">Reference proteome</keyword>
<evidence type="ECO:0000256" key="3">
    <source>
        <dbReference type="SAM" id="Phobius"/>
    </source>
</evidence>
<dbReference type="InterPro" id="IPR001789">
    <property type="entry name" value="Sig_transdc_resp-reg_receiver"/>
</dbReference>
<dbReference type="InterPro" id="IPR050956">
    <property type="entry name" value="2C_system_His_kinase"/>
</dbReference>
<dbReference type="PANTHER" id="PTHR43719">
    <property type="entry name" value="TWO-COMPONENT HISTIDINE KINASE"/>
    <property type="match status" value="1"/>
</dbReference>
<sequence>MLIKKLKEHILITIEDYTNQRYIAQHNQMILENIWPAFINLVKIYAIIGLVYIIVYNSLYFQSFNTQLTTYYLYICFVGVLLLVYIVRNIITHLKEQHRLTLINLTFILIETSFQLFLTEMFISNESDGKILTICQMFINLLLILGIVRTIKLRIVLLLKFYIYFAIRNITFHFKSLQSLNIIIFIIMILYFWDQQLISLSKVSQFADQTLRSIPSAVCVLDSYSKDVLFTNSFTKKMMHQLNNGVLTGTKSLNVFQNQNLSSQESFITSSLNEIIQFFEGLYLNTQQLQEQFNIESQNKFEEFKDTNYLHQINLNQALDIINNVESQSNGNIYLLQCQYENSQISEYPAMIEVRIKTRLQYGMNKNAILLNFYDISPNFKSSYYKNLNRFKSQVIRSISHELRTRLNVIQGFLEVIQYKSQLFDKETNKLIRAAFNNCRIQNLIINSIIDYNLVREKKLVTKIQKCKLIQVVQETIDLFQEEADLKDVKIVFFKLINQTQYEMLDQEKLQSILIHIISNSLKFNKQNGQIFITLSKDSQDKHIQNSKEYEKKIISSNPSQYFKSSLDVNESSFHFPLRKNTIFKQYINPNSQFSNNNQHTNTNNYDYYLIEIKDNGNGINQQKLEAIQNLLKNEEEFFEEQNSDAASGIMLGLRASNTLIKFLGEKEEENYITIDSIVNQGTTVCIHLKCKITQLTEFMASDLYNREGSQIQVEGEVADFDSFSHKYNVWTDPESSSRTNIFHKVKRSPQLIFNFQNSNLTNNNKKGSNQFYSGGNLSSLNRNSGGSRILFQSTPCNCDQKIVIVDDEPYNLLVLESLLKQLGYHSIKTDNGQQCLELIEKSIQQFEEHKCSGYKAIIMDYQMPIMNGQEATKQLLFLFREQPKFNIPIFGLTGFSGEDDLINLLNAGMKDVYIKPITLKNLEEIISSISISENKETSHFSSKQIHCLELDYADDEEKFVNE</sequence>
<keyword evidence="3" id="KW-1133">Transmembrane helix</keyword>
<dbReference type="PANTHER" id="PTHR43719:SF28">
    <property type="entry name" value="PEROXIDE STRESS-ACTIVATED HISTIDINE KINASE MAK1-RELATED"/>
    <property type="match status" value="1"/>
</dbReference>
<feature type="transmembrane region" description="Helical" evidence="3">
    <location>
        <begin position="100"/>
        <end position="119"/>
    </location>
</feature>
<dbReference type="SMART" id="SM00388">
    <property type="entry name" value="HisKA"/>
    <property type="match status" value="1"/>
</dbReference>
<dbReference type="PROSITE" id="PS50109">
    <property type="entry name" value="HIS_KIN"/>
    <property type="match status" value="1"/>
</dbReference>